<keyword evidence="3" id="KW-1185">Reference proteome</keyword>
<evidence type="ECO:0000313" key="3">
    <source>
        <dbReference type="Proteomes" id="UP000759298"/>
    </source>
</evidence>
<protein>
    <submittedName>
        <fullName evidence="2">PepSY domain-containing protein</fullName>
    </submittedName>
</protein>
<feature type="signal peptide" evidence="1">
    <location>
        <begin position="1"/>
        <end position="26"/>
    </location>
</feature>
<reference evidence="2 3" key="1">
    <citation type="submission" date="2021-07" db="EMBL/GenBank/DDBJ databases">
        <title>Alteriqipengyuania abyssalis NZ-12B nov, sp.nov isolated from deep sea sponge in pacific ocean.</title>
        <authorList>
            <person name="Tareen S."/>
            <person name="Wink J."/>
        </authorList>
    </citation>
    <scope>NUCLEOTIDE SEQUENCE [LARGE SCALE GENOMIC DNA]</scope>
    <source>
        <strain evidence="2 3">NZ-12B</strain>
    </source>
</reference>
<sequence>MRIMKSLLASLLLGCALAAAPAPAFAQSNPAQEAARRDTQSGRALPLRQIEAIVFRSLDAPVCSNSGSGRDCYEYLGPAYDPGAMAYRLKFMRNSRVTFVDIDARTGRVLSRSR</sequence>
<organism evidence="2 3">
    <name type="scientific">Alteriqipengyuania abyssalis</name>
    <dbReference type="NCBI Taxonomy" id="2860200"/>
    <lineage>
        <taxon>Bacteria</taxon>
        <taxon>Pseudomonadati</taxon>
        <taxon>Pseudomonadota</taxon>
        <taxon>Alphaproteobacteria</taxon>
        <taxon>Sphingomonadales</taxon>
        <taxon>Erythrobacteraceae</taxon>
        <taxon>Alteriqipengyuania</taxon>
    </lineage>
</organism>
<proteinExistence type="predicted"/>
<comment type="caution">
    <text evidence="2">The sequence shown here is derived from an EMBL/GenBank/DDBJ whole genome shotgun (WGS) entry which is preliminary data.</text>
</comment>
<gene>
    <name evidence="2" type="ORF">KYN89_00095</name>
</gene>
<evidence type="ECO:0000256" key="1">
    <source>
        <dbReference type="SAM" id="SignalP"/>
    </source>
</evidence>
<accession>A0ABS7PAC2</accession>
<dbReference type="Proteomes" id="UP000759298">
    <property type="component" value="Unassembled WGS sequence"/>
</dbReference>
<evidence type="ECO:0000313" key="2">
    <source>
        <dbReference type="EMBL" id="MBY8335438.1"/>
    </source>
</evidence>
<feature type="chain" id="PRO_5045718828" evidence="1">
    <location>
        <begin position="27"/>
        <end position="114"/>
    </location>
</feature>
<keyword evidence="1" id="KW-0732">Signal</keyword>
<name>A0ABS7PAC2_9SPHN</name>
<dbReference type="EMBL" id="JAHWXP010000001">
    <property type="protein sequence ID" value="MBY8335438.1"/>
    <property type="molecule type" value="Genomic_DNA"/>
</dbReference>